<evidence type="ECO:0000313" key="3">
    <source>
        <dbReference type="Proteomes" id="UP000593567"/>
    </source>
</evidence>
<dbReference type="InterPro" id="IPR039694">
    <property type="entry name" value="WDR11"/>
</dbReference>
<gene>
    <name evidence="2" type="ORF">EB796_011265</name>
</gene>
<dbReference type="InterPro" id="IPR036322">
    <property type="entry name" value="WD40_repeat_dom_sf"/>
</dbReference>
<evidence type="ECO:0000313" key="2">
    <source>
        <dbReference type="EMBL" id="KAF6030424.1"/>
    </source>
</evidence>
<dbReference type="AlphaFoldDB" id="A0A7J7JXG9"/>
<dbReference type="PANTHER" id="PTHR14593:SF5">
    <property type="entry name" value="WD REPEAT-CONTAINING PROTEIN 11"/>
    <property type="match status" value="1"/>
</dbReference>
<protein>
    <submittedName>
        <fullName evidence="2">WDR11</fullName>
    </submittedName>
</protein>
<keyword evidence="3" id="KW-1185">Reference proteome</keyword>
<organism evidence="2 3">
    <name type="scientific">Bugula neritina</name>
    <name type="common">Brown bryozoan</name>
    <name type="synonym">Sertularia neritina</name>
    <dbReference type="NCBI Taxonomy" id="10212"/>
    <lineage>
        <taxon>Eukaryota</taxon>
        <taxon>Metazoa</taxon>
        <taxon>Spiralia</taxon>
        <taxon>Lophotrochozoa</taxon>
        <taxon>Bryozoa</taxon>
        <taxon>Gymnolaemata</taxon>
        <taxon>Cheilostomatida</taxon>
        <taxon>Flustrina</taxon>
        <taxon>Buguloidea</taxon>
        <taxon>Bugulidae</taxon>
        <taxon>Bugula</taxon>
    </lineage>
</organism>
<dbReference type="EMBL" id="VXIV02001709">
    <property type="protein sequence ID" value="KAF6030424.1"/>
    <property type="molecule type" value="Genomic_DNA"/>
</dbReference>
<reference evidence="2" key="1">
    <citation type="submission" date="2020-06" db="EMBL/GenBank/DDBJ databases">
        <title>Draft genome of Bugula neritina, a colonial animal packing powerful symbionts and potential medicines.</title>
        <authorList>
            <person name="Rayko M."/>
        </authorList>
    </citation>
    <scope>NUCLEOTIDE SEQUENCE [LARGE SCALE GENOMIC DNA]</scope>
    <source>
        <strain evidence="2">Kwan_BN1</strain>
    </source>
</reference>
<dbReference type="SUPFAM" id="SSF50978">
    <property type="entry name" value="WD40 repeat-like"/>
    <property type="match status" value="1"/>
</dbReference>
<dbReference type="GO" id="GO:0005737">
    <property type="term" value="C:cytoplasm"/>
    <property type="evidence" value="ECO:0007669"/>
    <property type="project" value="TreeGrafter"/>
</dbReference>
<feature type="domain" description="WDR11 first beta-propeller" evidence="1">
    <location>
        <begin position="15"/>
        <end position="303"/>
    </location>
</feature>
<proteinExistence type="predicted"/>
<dbReference type="InterPro" id="IPR015943">
    <property type="entry name" value="WD40/YVTN_repeat-like_dom_sf"/>
</dbReference>
<evidence type="ECO:0000259" key="1">
    <source>
        <dbReference type="Pfam" id="PF23751"/>
    </source>
</evidence>
<sequence length="392" mass="42648">MKIAARVFPGTLVSQNKGALIWGDHGLIAYAANTTVAVVDSTTMQHVTALHSHRSPITKICWAPSSIPVGDVDDLFLASADTSGFIIIFNVTAGKAKQKLSESNKVVNALELFHTKNSELYLLSLHQPALLILWNPKSGEQIWKKSFSESLSSFSRDPFSEDCIVLNGGGFVQFVKDFSCSQAPSDGTRFFLSSNSSAEPPLSSPSSSSEKNRVTSIKAQISVEDDNQLQLSNLISVKYHCTRRNTLVLVYTQDILILDLDIKQTISVVSLERSTCPFVEFPVYPCRYRDAMYCLHDNGTVVFRIRKLINGPAEAGGSEGSVAGKSSEFGYESHCSSDGMRITKSQKVYGLAVCPVTEMKAAVVTSEGKLLVWELSPVSRHINAGVNAVPST</sequence>
<name>A0A7J7JXG9_BUGNE</name>
<dbReference type="PANTHER" id="PTHR14593">
    <property type="entry name" value="WD REPEAT-CONTAINING PROTEIN 11"/>
    <property type="match status" value="1"/>
</dbReference>
<accession>A0A7J7JXG9</accession>
<dbReference type="OrthoDB" id="1291858at2759"/>
<comment type="caution">
    <text evidence="2">The sequence shown here is derived from an EMBL/GenBank/DDBJ whole genome shotgun (WGS) entry which is preliminary data.</text>
</comment>
<dbReference type="Proteomes" id="UP000593567">
    <property type="component" value="Unassembled WGS sequence"/>
</dbReference>
<dbReference type="Pfam" id="PF23751">
    <property type="entry name" value="Beta-prop_WDR11_1st"/>
    <property type="match status" value="1"/>
</dbReference>
<dbReference type="InterPro" id="IPR057852">
    <property type="entry name" value="Beta-prop_WDR11_1st"/>
</dbReference>
<dbReference type="Gene3D" id="2.130.10.10">
    <property type="entry name" value="YVTN repeat-like/Quinoprotein amine dehydrogenase"/>
    <property type="match status" value="1"/>
</dbReference>